<keyword evidence="3" id="KW-1185">Reference proteome</keyword>
<dbReference type="Gene3D" id="3.80.10.10">
    <property type="entry name" value="Ribonuclease Inhibitor"/>
    <property type="match status" value="1"/>
</dbReference>
<dbReference type="Pfam" id="PF00646">
    <property type="entry name" value="F-box"/>
    <property type="match status" value="1"/>
</dbReference>
<dbReference type="InterPro" id="IPR032675">
    <property type="entry name" value="LRR_dom_sf"/>
</dbReference>
<dbReference type="AlphaFoldDB" id="A0A6A2WI94"/>
<name>A0A6A2WI94_HIBSY</name>
<accession>A0A6A2WI94</accession>
<gene>
    <name evidence="2" type="ORF">F3Y22_tig00116976pilonHSYRG00200</name>
</gene>
<evidence type="ECO:0000313" key="2">
    <source>
        <dbReference type="EMBL" id="KAE8657961.1"/>
    </source>
</evidence>
<dbReference type="Proteomes" id="UP000436088">
    <property type="component" value="Unassembled WGS sequence"/>
</dbReference>
<proteinExistence type="predicted"/>
<dbReference type="SUPFAM" id="SSF52047">
    <property type="entry name" value="RNI-like"/>
    <property type="match status" value="1"/>
</dbReference>
<reference evidence="2" key="1">
    <citation type="submission" date="2019-09" db="EMBL/GenBank/DDBJ databases">
        <title>Draft genome information of white flower Hibiscus syriacus.</title>
        <authorList>
            <person name="Kim Y.-M."/>
        </authorList>
    </citation>
    <scope>NUCLEOTIDE SEQUENCE [LARGE SCALE GENOMIC DNA]</scope>
    <source>
        <strain evidence="2">YM2019G1</strain>
    </source>
</reference>
<dbReference type="InterPro" id="IPR001810">
    <property type="entry name" value="F-box_dom"/>
</dbReference>
<dbReference type="InterPro" id="IPR036047">
    <property type="entry name" value="F-box-like_dom_sf"/>
</dbReference>
<feature type="domain" description="F-box" evidence="1">
    <location>
        <begin position="19"/>
        <end position="49"/>
    </location>
</feature>
<evidence type="ECO:0000313" key="3">
    <source>
        <dbReference type="Proteomes" id="UP000436088"/>
    </source>
</evidence>
<dbReference type="EMBL" id="VEPZ02001749">
    <property type="protein sequence ID" value="KAE8657961.1"/>
    <property type="molecule type" value="Genomic_DNA"/>
</dbReference>
<dbReference type="CDD" id="cd22159">
    <property type="entry name" value="F-box_AtTIR1-like"/>
    <property type="match status" value="1"/>
</dbReference>
<sequence>MGQGSSSSSFRHSGDLSLALPDECLALIFGKLGCHDRNNCSLVCNCWNHVNSKSRQRLVLASRSEISLGFRSLFARFRSVSVLSLKCSRKLISVDDDALARIPTLLPSLKKLKLKGCVDVTDNGLLAFLAPSTSAQ</sequence>
<evidence type="ECO:0000259" key="1">
    <source>
        <dbReference type="Pfam" id="PF00646"/>
    </source>
</evidence>
<comment type="caution">
    <text evidence="2">The sequence shown here is derived from an EMBL/GenBank/DDBJ whole genome shotgun (WGS) entry which is preliminary data.</text>
</comment>
<protein>
    <recommendedName>
        <fullName evidence="1">F-box domain-containing protein</fullName>
    </recommendedName>
</protein>
<organism evidence="2 3">
    <name type="scientific">Hibiscus syriacus</name>
    <name type="common">Rose of Sharon</name>
    <dbReference type="NCBI Taxonomy" id="106335"/>
    <lineage>
        <taxon>Eukaryota</taxon>
        <taxon>Viridiplantae</taxon>
        <taxon>Streptophyta</taxon>
        <taxon>Embryophyta</taxon>
        <taxon>Tracheophyta</taxon>
        <taxon>Spermatophyta</taxon>
        <taxon>Magnoliopsida</taxon>
        <taxon>eudicotyledons</taxon>
        <taxon>Gunneridae</taxon>
        <taxon>Pentapetalae</taxon>
        <taxon>rosids</taxon>
        <taxon>malvids</taxon>
        <taxon>Malvales</taxon>
        <taxon>Malvaceae</taxon>
        <taxon>Malvoideae</taxon>
        <taxon>Hibiscus</taxon>
    </lineage>
</organism>
<dbReference type="SUPFAM" id="SSF81383">
    <property type="entry name" value="F-box domain"/>
    <property type="match status" value="1"/>
</dbReference>